<proteinExistence type="predicted"/>
<evidence type="ECO:0000313" key="3">
    <source>
        <dbReference type="Proteomes" id="UP001066276"/>
    </source>
</evidence>
<keyword evidence="3" id="KW-1185">Reference proteome</keyword>
<dbReference type="EMBL" id="JANPWB010000015">
    <property type="protein sequence ID" value="KAJ1086942.1"/>
    <property type="molecule type" value="Genomic_DNA"/>
</dbReference>
<accession>A0AAV7L9B4</accession>
<reference evidence="2" key="1">
    <citation type="journal article" date="2022" name="bioRxiv">
        <title>Sequencing and chromosome-scale assembly of the giantPleurodeles waltlgenome.</title>
        <authorList>
            <person name="Brown T."/>
            <person name="Elewa A."/>
            <person name="Iarovenko S."/>
            <person name="Subramanian E."/>
            <person name="Araus A.J."/>
            <person name="Petzold A."/>
            <person name="Susuki M."/>
            <person name="Suzuki K.-i.T."/>
            <person name="Hayashi T."/>
            <person name="Toyoda A."/>
            <person name="Oliveira C."/>
            <person name="Osipova E."/>
            <person name="Leigh N.D."/>
            <person name="Simon A."/>
            <person name="Yun M.H."/>
        </authorList>
    </citation>
    <scope>NUCLEOTIDE SEQUENCE</scope>
    <source>
        <strain evidence="2">20211129_DDA</strain>
        <tissue evidence="2">Liver</tissue>
    </source>
</reference>
<dbReference type="AlphaFoldDB" id="A0AAV7L9B4"/>
<evidence type="ECO:0000313" key="2">
    <source>
        <dbReference type="EMBL" id="KAJ1086942.1"/>
    </source>
</evidence>
<protein>
    <submittedName>
        <fullName evidence="2">Uncharacterized protein</fullName>
    </submittedName>
</protein>
<evidence type="ECO:0000256" key="1">
    <source>
        <dbReference type="SAM" id="MobiDB-lite"/>
    </source>
</evidence>
<sequence>MCNGARNYSKNVGILLENNNALIRWNLRRHGPLTIVVGMRTRQQEQKARELHAPIAGSREVDQMRQRRGTEEASDWQTGSDSAMKYGWDNIALVSEAPWSDEPMKCEGFTDCRTRQ</sequence>
<dbReference type="Proteomes" id="UP001066276">
    <property type="component" value="Chromosome 11"/>
</dbReference>
<comment type="caution">
    <text evidence="2">The sequence shown here is derived from an EMBL/GenBank/DDBJ whole genome shotgun (WGS) entry which is preliminary data.</text>
</comment>
<feature type="region of interest" description="Disordered" evidence="1">
    <location>
        <begin position="45"/>
        <end position="81"/>
    </location>
</feature>
<organism evidence="2 3">
    <name type="scientific">Pleurodeles waltl</name>
    <name type="common">Iberian ribbed newt</name>
    <dbReference type="NCBI Taxonomy" id="8319"/>
    <lineage>
        <taxon>Eukaryota</taxon>
        <taxon>Metazoa</taxon>
        <taxon>Chordata</taxon>
        <taxon>Craniata</taxon>
        <taxon>Vertebrata</taxon>
        <taxon>Euteleostomi</taxon>
        <taxon>Amphibia</taxon>
        <taxon>Batrachia</taxon>
        <taxon>Caudata</taxon>
        <taxon>Salamandroidea</taxon>
        <taxon>Salamandridae</taxon>
        <taxon>Pleurodelinae</taxon>
        <taxon>Pleurodeles</taxon>
    </lineage>
</organism>
<name>A0AAV7L9B4_PLEWA</name>
<feature type="compositionally biased region" description="Basic and acidic residues" evidence="1">
    <location>
        <begin position="59"/>
        <end position="71"/>
    </location>
</feature>
<gene>
    <name evidence="2" type="ORF">NDU88_000137</name>
</gene>